<accession>A0A645E3N9</accession>
<proteinExistence type="predicted"/>
<reference evidence="1" key="1">
    <citation type="submission" date="2019-08" db="EMBL/GenBank/DDBJ databases">
        <authorList>
            <person name="Kucharzyk K."/>
            <person name="Murdoch R.W."/>
            <person name="Higgins S."/>
            <person name="Loffler F."/>
        </authorList>
    </citation>
    <scope>NUCLEOTIDE SEQUENCE</scope>
</reference>
<evidence type="ECO:0000313" key="1">
    <source>
        <dbReference type="EMBL" id="MPM96159.1"/>
    </source>
</evidence>
<organism evidence="1">
    <name type="scientific">bioreactor metagenome</name>
    <dbReference type="NCBI Taxonomy" id="1076179"/>
    <lineage>
        <taxon>unclassified sequences</taxon>
        <taxon>metagenomes</taxon>
        <taxon>ecological metagenomes</taxon>
    </lineage>
</organism>
<sequence length="109" mass="12094">MEIHTKASVYSRLPKVNRLSQDEKTSVTTAPKIPVIQTSRRITEITVEIRFSSPVAFASEIFFMALVPNPKLVSPATRPVVEVSNPTIPIPDGPSNIATNFERITEMMI</sequence>
<dbReference type="EMBL" id="VSSQ01042561">
    <property type="protein sequence ID" value="MPM96159.1"/>
    <property type="molecule type" value="Genomic_DNA"/>
</dbReference>
<comment type="caution">
    <text evidence="1">The sequence shown here is derived from an EMBL/GenBank/DDBJ whole genome shotgun (WGS) entry which is preliminary data.</text>
</comment>
<gene>
    <name evidence="1" type="ORF">SDC9_143316</name>
</gene>
<name>A0A645E3N9_9ZZZZ</name>
<dbReference type="AlphaFoldDB" id="A0A645E3N9"/>
<protein>
    <submittedName>
        <fullName evidence="1">Uncharacterized protein</fullName>
    </submittedName>
</protein>